<protein>
    <recommendedName>
        <fullName evidence="4">Secreted protein</fullName>
    </recommendedName>
</protein>
<dbReference type="Proteomes" id="UP000324022">
    <property type="component" value="Unassembled WGS sequence"/>
</dbReference>
<evidence type="ECO:0000313" key="3">
    <source>
        <dbReference type="Proteomes" id="UP000324022"/>
    </source>
</evidence>
<gene>
    <name evidence="2" type="ORF">UTRI_01559</name>
</gene>
<sequence>MIWWLLLLLLLLLLLFGVGRAKLACVHPKHRIPQNATSPDLLKQPGRLRRYIRMPLNQGKEGDKIKQASFRRLDTHGVCYLDLKLQIGRGEVQVSLRRA</sequence>
<dbReference type="AlphaFoldDB" id="A0A5C3E003"/>
<accession>A0A5C3E003</accession>
<evidence type="ECO:0000313" key="2">
    <source>
        <dbReference type="EMBL" id="SPO22881.1"/>
    </source>
</evidence>
<name>A0A5C3E003_9BASI</name>
<organism evidence="2 3">
    <name type="scientific">Ustilago trichophora</name>
    <dbReference type="NCBI Taxonomy" id="86804"/>
    <lineage>
        <taxon>Eukaryota</taxon>
        <taxon>Fungi</taxon>
        <taxon>Dikarya</taxon>
        <taxon>Basidiomycota</taxon>
        <taxon>Ustilaginomycotina</taxon>
        <taxon>Ustilaginomycetes</taxon>
        <taxon>Ustilaginales</taxon>
        <taxon>Ustilaginaceae</taxon>
        <taxon>Ustilago</taxon>
    </lineage>
</organism>
<evidence type="ECO:0000256" key="1">
    <source>
        <dbReference type="SAM" id="SignalP"/>
    </source>
</evidence>
<proteinExistence type="predicted"/>
<dbReference type="EMBL" id="OOIN01000004">
    <property type="protein sequence ID" value="SPO22881.1"/>
    <property type="molecule type" value="Genomic_DNA"/>
</dbReference>
<keyword evidence="3" id="KW-1185">Reference proteome</keyword>
<feature type="signal peptide" evidence="1">
    <location>
        <begin position="1"/>
        <end position="21"/>
    </location>
</feature>
<reference evidence="2 3" key="1">
    <citation type="submission" date="2018-03" db="EMBL/GenBank/DDBJ databases">
        <authorList>
            <person name="Guldener U."/>
        </authorList>
    </citation>
    <scope>NUCLEOTIDE SEQUENCE [LARGE SCALE GENOMIC DNA]</scope>
    <source>
        <strain evidence="2 3">NBRC100155</strain>
    </source>
</reference>
<evidence type="ECO:0008006" key="4">
    <source>
        <dbReference type="Google" id="ProtNLM"/>
    </source>
</evidence>
<keyword evidence="1" id="KW-0732">Signal</keyword>
<feature type="chain" id="PRO_5022825478" description="Secreted protein" evidence="1">
    <location>
        <begin position="22"/>
        <end position="99"/>
    </location>
</feature>